<gene>
    <name evidence="16 18" type="primary">dinB</name>
    <name evidence="18" type="ORF">H9853_08950</name>
</gene>
<dbReference type="InterPro" id="IPR036775">
    <property type="entry name" value="DNA_pol_Y-fam_lit_finger_sf"/>
</dbReference>
<evidence type="ECO:0000256" key="14">
    <source>
        <dbReference type="ARBA" id="ARBA00023204"/>
    </source>
</evidence>
<dbReference type="FunFam" id="3.40.1170.60:FF:000001">
    <property type="entry name" value="DNA polymerase IV"/>
    <property type="match status" value="1"/>
</dbReference>
<evidence type="ECO:0000256" key="3">
    <source>
        <dbReference type="ARBA" id="ARBA00011245"/>
    </source>
</evidence>
<evidence type="ECO:0000256" key="9">
    <source>
        <dbReference type="ARBA" id="ARBA00022723"/>
    </source>
</evidence>
<dbReference type="NCBIfam" id="NF002677">
    <property type="entry name" value="PRK02406.1"/>
    <property type="match status" value="1"/>
</dbReference>
<dbReference type="GO" id="GO:0009432">
    <property type="term" value="P:SOS response"/>
    <property type="evidence" value="ECO:0007669"/>
    <property type="project" value="TreeGrafter"/>
</dbReference>
<evidence type="ECO:0000256" key="10">
    <source>
        <dbReference type="ARBA" id="ARBA00022763"/>
    </source>
</evidence>
<dbReference type="InterPro" id="IPR043128">
    <property type="entry name" value="Rev_trsase/Diguanyl_cyclase"/>
</dbReference>
<dbReference type="FunFam" id="3.30.1490.100:FF:000004">
    <property type="entry name" value="DNA polymerase IV"/>
    <property type="match status" value="1"/>
</dbReference>
<dbReference type="Proteomes" id="UP000824156">
    <property type="component" value="Unassembled WGS sequence"/>
</dbReference>
<keyword evidence="7 16" id="KW-0548">Nucleotidyltransferase</keyword>
<dbReference type="GO" id="GO:0005829">
    <property type="term" value="C:cytosol"/>
    <property type="evidence" value="ECO:0007669"/>
    <property type="project" value="TreeGrafter"/>
</dbReference>
<dbReference type="InterPro" id="IPR022880">
    <property type="entry name" value="DNApol_IV"/>
</dbReference>
<keyword evidence="13 16" id="KW-0238">DNA-binding</keyword>
<dbReference type="PANTHER" id="PTHR11076">
    <property type="entry name" value="DNA REPAIR POLYMERASE UMUC / TRANSFERASE FAMILY MEMBER"/>
    <property type="match status" value="1"/>
</dbReference>
<feature type="domain" description="UmuC" evidence="17">
    <location>
        <begin position="8"/>
        <end position="189"/>
    </location>
</feature>
<dbReference type="Gene3D" id="3.40.1170.60">
    <property type="match status" value="1"/>
</dbReference>
<keyword evidence="5 16" id="KW-0963">Cytoplasm</keyword>
<dbReference type="PANTHER" id="PTHR11076:SF33">
    <property type="entry name" value="DNA POLYMERASE KAPPA"/>
    <property type="match status" value="1"/>
</dbReference>
<dbReference type="InterPro" id="IPR001126">
    <property type="entry name" value="UmuC"/>
</dbReference>
<evidence type="ECO:0000256" key="7">
    <source>
        <dbReference type="ARBA" id="ARBA00022695"/>
    </source>
</evidence>
<evidence type="ECO:0000256" key="5">
    <source>
        <dbReference type="ARBA" id="ARBA00022490"/>
    </source>
</evidence>
<dbReference type="InterPro" id="IPR053848">
    <property type="entry name" value="IMS_HHH_1"/>
</dbReference>
<dbReference type="InterPro" id="IPR017961">
    <property type="entry name" value="DNA_pol_Y-fam_little_finger"/>
</dbReference>
<sequence length="356" mass="40539">MTSEHRKIIHIDMDAFYASVEERDFPEYRARPIVVGGHPEQRGVVATANYKAREFGVHSAMSTRKAIQLCPDLIVVKPRFDVYKEVSMHIRSIFKRYTDLIEPLSLDEAYLDVSCDKLGLNSAIKVAKCIKEDIYNELKLTASAGVSINKFVAKLASDYKKPNGLTFISPDSVEVFLEQMAIEKFYGVGRVTRKKMNNMGIYFGKDLKAKSLEELIHAFGKTGGFYYQIVRGIDDRPISPDREIKSISVEDTFLEDIASLALLLEKLDELCDLLEYRLQQKDKKGRTITLKIKFSDFQTITRSATVEGLLHKKEELFLLASSLLKQVSLEDKKVRLLGVGLSNFYDNQQSLQLRLF</sequence>
<evidence type="ECO:0000256" key="4">
    <source>
        <dbReference type="ARBA" id="ARBA00022457"/>
    </source>
</evidence>
<organism evidence="18 19">
    <name type="scientific">Candidatus Sphingobacterium stercoripullorum</name>
    <dbReference type="NCBI Taxonomy" id="2838759"/>
    <lineage>
        <taxon>Bacteria</taxon>
        <taxon>Pseudomonadati</taxon>
        <taxon>Bacteroidota</taxon>
        <taxon>Sphingobacteriia</taxon>
        <taxon>Sphingobacteriales</taxon>
        <taxon>Sphingobacteriaceae</taxon>
        <taxon>Sphingobacterium</taxon>
    </lineage>
</organism>
<keyword evidence="4 16" id="KW-0515">Mutator protein</keyword>
<dbReference type="CDD" id="cd03586">
    <property type="entry name" value="PolY_Pol_IV_kappa"/>
    <property type="match status" value="1"/>
</dbReference>
<dbReference type="Pfam" id="PF21999">
    <property type="entry name" value="IMS_HHH_1"/>
    <property type="match status" value="1"/>
</dbReference>
<evidence type="ECO:0000256" key="13">
    <source>
        <dbReference type="ARBA" id="ARBA00023125"/>
    </source>
</evidence>
<dbReference type="Pfam" id="PF00817">
    <property type="entry name" value="IMS"/>
    <property type="match status" value="1"/>
</dbReference>
<dbReference type="PROSITE" id="PS50173">
    <property type="entry name" value="UMUC"/>
    <property type="match status" value="1"/>
</dbReference>
<comment type="similarity">
    <text evidence="2 16">Belongs to the DNA polymerase type-Y family.</text>
</comment>
<protein>
    <recommendedName>
        <fullName evidence="16">DNA polymerase IV</fullName>
        <shortName evidence="16">Pol IV</shortName>
        <ecNumber evidence="16">2.7.7.7</ecNumber>
    </recommendedName>
</protein>
<comment type="function">
    <text evidence="16">Poorly processive, error-prone DNA polymerase involved in untargeted mutagenesis. Copies undamaged DNA at stalled replication forks, which arise in vivo from mismatched or misaligned primer ends. These misaligned primers can be extended by PolIV. Exhibits no 3'-5' exonuclease (proofreading) activity. May be involved in translesional synthesis, in conjunction with the beta clamp from PolIII.</text>
</comment>
<evidence type="ECO:0000256" key="15">
    <source>
        <dbReference type="ARBA" id="ARBA00049244"/>
    </source>
</evidence>
<dbReference type="GO" id="GO:0000287">
    <property type="term" value="F:magnesium ion binding"/>
    <property type="evidence" value="ECO:0007669"/>
    <property type="project" value="UniProtKB-UniRule"/>
</dbReference>
<keyword evidence="14 16" id="KW-0234">DNA repair</keyword>
<dbReference type="InterPro" id="IPR043502">
    <property type="entry name" value="DNA/RNA_pol_sf"/>
</dbReference>
<dbReference type="Pfam" id="PF11799">
    <property type="entry name" value="IMS_C"/>
    <property type="match status" value="1"/>
</dbReference>
<evidence type="ECO:0000313" key="18">
    <source>
        <dbReference type="EMBL" id="HIX55142.1"/>
    </source>
</evidence>
<comment type="catalytic activity">
    <reaction evidence="15 16">
        <text>DNA(n) + a 2'-deoxyribonucleoside 5'-triphosphate = DNA(n+1) + diphosphate</text>
        <dbReference type="Rhea" id="RHEA:22508"/>
        <dbReference type="Rhea" id="RHEA-COMP:17339"/>
        <dbReference type="Rhea" id="RHEA-COMP:17340"/>
        <dbReference type="ChEBI" id="CHEBI:33019"/>
        <dbReference type="ChEBI" id="CHEBI:61560"/>
        <dbReference type="ChEBI" id="CHEBI:173112"/>
        <dbReference type="EC" id="2.7.7.7"/>
    </reaction>
</comment>
<dbReference type="GO" id="GO:0006261">
    <property type="term" value="P:DNA-templated DNA replication"/>
    <property type="evidence" value="ECO:0007669"/>
    <property type="project" value="UniProtKB-UniRule"/>
</dbReference>
<dbReference type="GO" id="GO:0006281">
    <property type="term" value="P:DNA repair"/>
    <property type="evidence" value="ECO:0007669"/>
    <property type="project" value="UniProtKB-UniRule"/>
</dbReference>
<feature type="active site" evidence="16">
    <location>
        <position position="108"/>
    </location>
</feature>
<keyword evidence="6 16" id="KW-0808">Transferase</keyword>
<comment type="subunit">
    <text evidence="3 16">Monomer.</text>
</comment>
<reference evidence="18" key="2">
    <citation type="submission" date="2021-04" db="EMBL/GenBank/DDBJ databases">
        <authorList>
            <person name="Gilroy R."/>
        </authorList>
    </citation>
    <scope>NUCLEOTIDE SEQUENCE</scope>
    <source>
        <strain evidence="18">1719</strain>
    </source>
</reference>
<evidence type="ECO:0000256" key="2">
    <source>
        <dbReference type="ARBA" id="ARBA00010945"/>
    </source>
</evidence>
<evidence type="ECO:0000256" key="6">
    <source>
        <dbReference type="ARBA" id="ARBA00022679"/>
    </source>
</evidence>
<evidence type="ECO:0000256" key="12">
    <source>
        <dbReference type="ARBA" id="ARBA00022932"/>
    </source>
</evidence>
<dbReference type="Gene3D" id="3.30.1490.100">
    <property type="entry name" value="DNA polymerase, Y-family, little finger domain"/>
    <property type="match status" value="1"/>
</dbReference>
<dbReference type="InterPro" id="IPR050116">
    <property type="entry name" value="DNA_polymerase-Y"/>
</dbReference>
<dbReference type="EC" id="2.7.7.7" evidence="16"/>
<dbReference type="GO" id="GO:0042276">
    <property type="term" value="P:error-prone translesion synthesis"/>
    <property type="evidence" value="ECO:0007669"/>
    <property type="project" value="TreeGrafter"/>
</dbReference>
<dbReference type="Gene3D" id="3.30.70.270">
    <property type="match status" value="1"/>
</dbReference>
<dbReference type="HAMAP" id="MF_01113">
    <property type="entry name" value="DNApol_IV"/>
    <property type="match status" value="1"/>
</dbReference>
<dbReference type="GO" id="GO:0003887">
    <property type="term" value="F:DNA-directed DNA polymerase activity"/>
    <property type="evidence" value="ECO:0007669"/>
    <property type="project" value="UniProtKB-UniRule"/>
</dbReference>
<accession>A0A9D1WBB1</accession>
<keyword evidence="8 16" id="KW-0235">DNA replication</keyword>
<evidence type="ECO:0000259" key="17">
    <source>
        <dbReference type="PROSITE" id="PS50173"/>
    </source>
</evidence>
<feature type="site" description="Substrate discrimination" evidence="16">
    <location>
        <position position="17"/>
    </location>
</feature>
<comment type="cofactor">
    <cofactor evidence="16">
        <name>Mg(2+)</name>
        <dbReference type="ChEBI" id="CHEBI:18420"/>
    </cofactor>
    <text evidence="16">Binds 2 magnesium ions per subunit.</text>
</comment>
<comment type="caution">
    <text evidence="18">The sequence shown here is derived from an EMBL/GenBank/DDBJ whole genome shotgun (WGS) entry which is preliminary data.</text>
</comment>
<evidence type="ECO:0000256" key="11">
    <source>
        <dbReference type="ARBA" id="ARBA00022842"/>
    </source>
</evidence>
<feature type="binding site" evidence="16">
    <location>
        <position position="12"/>
    </location>
    <ligand>
        <name>Mg(2+)</name>
        <dbReference type="ChEBI" id="CHEBI:18420"/>
    </ligand>
</feature>
<proteinExistence type="inferred from homology"/>
<comment type="subcellular location">
    <subcellularLocation>
        <location evidence="1 16">Cytoplasm</location>
    </subcellularLocation>
</comment>
<dbReference type="AlphaFoldDB" id="A0A9D1WBB1"/>
<keyword evidence="12 16" id="KW-0239">DNA-directed DNA polymerase</keyword>
<name>A0A9D1WBB1_9SPHI</name>
<keyword evidence="11 16" id="KW-0460">Magnesium</keyword>
<evidence type="ECO:0000256" key="16">
    <source>
        <dbReference type="HAMAP-Rule" id="MF_01113"/>
    </source>
</evidence>
<reference evidence="18" key="1">
    <citation type="journal article" date="2021" name="PeerJ">
        <title>Extensive microbial diversity within the chicken gut microbiome revealed by metagenomics and culture.</title>
        <authorList>
            <person name="Gilroy R."/>
            <person name="Ravi A."/>
            <person name="Getino M."/>
            <person name="Pursley I."/>
            <person name="Horton D.L."/>
            <person name="Alikhan N.F."/>
            <person name="Baker D."/>
            <person name="Gharbi K."/>
            <person name="Hall N."/>
            <person name="Watson M."/>
            <person name="Adriaenssens E.M."/>
            <person name="Foster-Nyarko E."/>
            <person name="Jarju S."/>
            <person name="Secka A."/>
            <person name="Antonio M."/>
            <person name="Oren A."/>
            <person name="Chaudhuri R.R."/>
            <person name="La Ragione R."/>
            <person name="Hildebrand F."/>
            <person name="Pallen M.J."/>
        </authorList>
    </citation>
    <scope>NUCLEOTIDE SEQUENCE</scope>
    <source>
        <strain evidence="18">1719</strain>
    </source>
</reference>
<feature type="binding site" evidence="16">
    <location>
        <position position="107"/>
    </location>
    <ligand>
        <name>Mg(2+)</name>
        <dbReference type="ChEBI" id="CHEBI:18420"/>
    </ligand>
</feature>
<evidence type="ECO:0000313" key="19">
    <source>
        <dbReference type="Proteomes" id="UP000824156"/>
    </source>
</evidence>
<keyword evidence="10 16" id="KW-0227">DNA damage</keyword>
<dbReference type="SUPFAM" id="SSF56672">
    <property type="entry name" value="DNA/RNA polymerases"/>
    <property type="match status" value="1"/>
</dbReference>
<dbReference type="SUPFAM" id="SSF100879">
    <property type="entry name" value="Lesion bypass DNA polymerase (Y-family), little finger domain"/>
    <property type="match status" value="1"/>
</dbReference>
<evidence type="ECO:0000256" key="8">
    <source>
        <dbReference type="ARBA" id="ARBA00022705"/>
    </source>
</evidence>
<dbReference type="Gene3D" id="1.10.150.20">
    <property type="entry name" value="5' to 3' exonuclease, C-terminal subdomain"/>
    <property type="match status" value="1"/>
</dbReference>
<keyword evidence="9 16" id="KW-0479">Metal-binding</keyword>
<evidence type="ECO:0000256" key="1">
    <source>
        <dbReference type="ARBA" id="ARBA00004496"/>
    </source>
</evidence>
<dbReference type="EMBL" id="DXEZ01000245">
    <property type="protein sequence ID" value="HIX55142.1"/>
    <property type="molecule type" value="Genomic_DNA"/>
</dbReference>
<dbReference type="GO" id="GO:0003684">
    <property type="term" value="F:damaged DNA binding"/>
    <property type="evidence" value="ECO:0007669"/>
    <property type="project" value="InterPro"/>
</dbReference>